<dbReference type="AlphaFoldDB" id="A0A414BAS0"/>
<evidence type="ECO:0000313" key="1">
    <source>
        <dbReference type="EMBL" id="RHC71164.1"/>
    </source>
</evidence>
<dbReference type="Proteomes" id="UP000284514">
    <property type="component" value="Unassembled WGS sequence"/>
</dbReference>
<dbReference type="EMBL" id="QSIF01000053">
    <property type="protein sequence ID" value="RHC71164.1"/>
    <property type="molecule type" value="Genomic_DNA"/>
</dbReference>
<reference evidence="1 2" key="1">
    <citation type="submission" date="2018-08" db="EMBL/GenBank/DDBJ databases">
        <title>A genome reference for cultivated species of the human gut microbiota.</title>
        <authorList>
            <person name="Zou Y."/>
            <person name="Xue W."/>
            <person name="Luo G."/>
        </authorList>
    </citation>
    <scope>NUCLEOTIDE SEQUENCE [LARGE SCALE GENOMIC DNA]</scope>
    <source>
        <strain evidence="1 2">AM34-25</strain>
    </source>
</reference>
<sequence>MQNLQSVNNPIITANQYLLEWKTPSKAHKTLILVEGKDDREFYYKSFKIRIAKLKQVAVAELLEKSIIACKER</sequence>
<proteinExistence type="predicted"/>
<name>A0A414BAS0_BACUN</name>
<gene>
    <name evidence="1" type="ORF">DW831_19465</name>
</gene>
<evidence type="ECO:0000313" key="2">
    <source>
        <dbReference type="Proteomes" id="UP000284514"/>
    </source>
</evidence>
<comment type="caution">
    <text evidence="1">The sequence shown here is derived from an EMBL/GenBank/DDBJ whole genome shotgun (WGS) entry which is preliminary data.</text>
</comment>
<accession>A0A414BAS0</accession>
<protein>
    <submittedName>
        <fullName evidence="1">Uncharacterized protein</fullName>
    </submittedName>
</protein>
<organism evidence="1 2">
    <name type="scientific">Bacteroides uniformis</name>
    <dbReference type="NCBI Taxonomy" id="820"/>
    <lineage>
        <taxon>Bacteria</taxon>
        <taxon>Pseudomonadati</taxon>
        <taxon>Bacteroidota</taxon>
        <taxon>Bacteroidia</taxon>
        <taxon>Bacteroidales</taxon>
        <taxon>Bacteroidaceae</taxon>
        <taxon>Bacteroides</taxon>
    </lineage>
</organism>